<feature type="domain" description="HTH luxR-type" evidence="4">
    <location>
        <begin position="166"/>
        <end position="231"/>
    </location>
</feature>
<dbReference type="STRING" id="179408.Osc7112_0529"/>
<dbReference type="eggNOG" id="COG2197">
    <property type="taxonomic scope" value="Bacteria"/>
</dbReference>
<dbReference type="InterPro" id="IPR000792">
    <property type="entry name" value="Tscrpt_reg_LuxR_C"/>
</dbReference>
<dbReference type="HOGENOM" id="CLU_102531_0_0_3"/>
<evidence type="ECO:0000256" key="2">
    <source>
        <dbReference type="ARBA" id="ARBA00023125"/>
    </source>
</evidence>
<dbReference type="PRINTS" id="PR00038">
    <property type="entry name" value="HTHLUXR"/>
</dbReference>
<keyword evidence="6" id="KW-1185">Reference proteome</keyword>
<dbReference type="SMART" id="SM00421">
    <property type="entry name" value="HTH_LUXR"/>
    <property type="match status" value="1"/>
</dbReference>
<protein>
    <submittedName>
        <fullName evidence="5">Transcriptional regulator, LuxR family</fullName>
    </submittedName>
</protein>
<dbReference type="GO" id="GO:0003677">
    <property type="term" value="F:DNA binding"/>
    <property type="evidence" value="ECO:0007669"/>
    <property type="project" value="UniProtKB-KW"/>
</dbReference>
<dbReference type="InterPro" id="IPR016032">
    <property type="entry name" value="Sig_transdc_resp-reg_C-effctor"/>
</dbReference>
<dbReference type="KEGG" id="oni:Osc7112_0529"/>
<dbReference type="AlphaFoldDB" id="K9VBA6"/>
<keyword evidence="1" id="KW-0805">Transcription regulation</keyword>
<dbReference type="InterPro" id="IPR036388">
    <property type="entry name" value="WH-like_DNA-bd_sf"/>
</dbReference>
<accession>K9VBA6</accession>
<name>K9VBA6_9CYAN</name>
<keyword evidence="3" id="KW-0804">Transcription</keyword>
<dbReference type="GO" id="GO:0006355">
    <property type="term" value="P:regulation of DNA-templated transcription"/>
    <property type="evidence" value="ECO:0007669"/>
    <property type="project" value="InterPro"/>
</dbReference>
<evidence type="ECO:0000313" key="5">
    <source>
        <dbReference type="EMBL" id="AFZ05126.1"/>
    </source>
</evidence>
<proteinExistence type="predicted"/>
<sequence>MNSQTPKRQRAIILTSEGIDKFPAAKAEVKTYDNCYHHYTIEVLGDRTNKESDNFIKVLVKQILDRVGAIVVEIAGQVQFMTQRAEQLLNQYFLSRAPHSLPELLQHWFKQQISRLTFNGNIPSSCLPLYIQQAGRQLIVRLIPDPIGEQYLLLLEEEELQSFSISTLESLGLTKREAEVLFWITKDKSNAGIAKVLGCSEGTVRKHLEHLYEKLSVQTRTAAVMVALEKLGLLPK</sequence>
<evidence type="ECO:0000259" key="4">
    <source>
        <dbReference type="PROSITE" id="PS50043"/>
    </source>
</evidence>
<dbReference type="RefSeq" id="WP_015174460.1">
    <property type="nucleotide sequence ID" value="NC_019729.1"/>
</dbReference>
<dbReference type="PATRIC" id="fig|179408.3.peg.663"/>
<dbReference type="Pfam" id="PF00196">
    <property type="entry name" value="GerE"/>
    <property type="match status" value="1"/>
</dbReference>
<dbReference type="PANTHER" id="PTHR44688:SF16">
    <property type="entry name" value="DNA-BINDING TRANSCRIPTIONAL ACTIVATOR DEVR_DOSR"/>
    <property type="match status" value="1"/>
</dbReference>
<dbReference type="CDD" id="cd06170">
    <property type="entry name" value="LuxR_C_like"/>
    <property type="match status" value="1"/>
</dbReference>
<keyword evidence="2" id="KW-0238">DNA-binding</keyword>
<dbReference type="PANTHER" id="PTHR44688">
    <property type="entry name" value="DNA-BINDING TRANSCRIPTIONAL ACTIVATOR DEVR_DOSR"/>
    <property type="match status" value="1"/>
</dbReference>
<dbReference type="PROSITE" id="PS00622">
    <property type="entry name" value="HTH_LUXR_1"/>
    <property type="match status" value="1"/>
</dbReference>
<evidence type="ECO:0000256" key="1">
    <source>
        <dbReference type="ARBA" id="ARBA00023015"/>
    </source>
</evidence>
<gene>
    <name evidence="5" type="ORF">Osc7112_0529</name>
</gene>
<dbReference type="PROSITE" id="PS50043">
    <property type="entry name" value="HTH_LUXR_2"/>
    <property type="match status" value="1"/>
</dbReference>
<organism evidence="5 6">
    <name type="scientific">Phormidium nigroviride PCC 7112</name>
    <dbReference type="NCBI Taxonomy" id="179408"/>
    <lineage>
        <taxon>Bacteria</taxon>
        <taxon>Bacillati</taxon>
        <taxon>Cyanobacteriota</taxon>
        <taxon>Cyanophyceae</taxon>
        <taxon>Oscillatoriophycideae</taxon>
        <taxon>Oscillatoriales</taxon>
        <taxon>Oscillatoriaceae</taxon>
        <taxon>Phormidium</taxon>
    </lineage>
</organism>
<dbReference type="Gene3D" id="1.10.10.10">
    <property type="entry name" value="Winged helix-like DNA-binding domain superfamily/Winged helix DNA-binding domain"/>
    <property type="match status" value="1"/>
</dbReference>
<dbReference type="SUPFAM" id="SSF46894">
    <property type="entry name" value="C-terminal effector domain of the bipartite response regulators"/>
    <property type="match status" value="1"/>
</dbReference>
<reference evidence="5 6" key="1">
    <citation type="submission" date="2012-05" db="EMBL/GenBank/DDBJ databases">
        <title>Finished chromosome of genome of Oscillatoria sp. PCC 7112.</title>
        <authorList>
            <consortium name="US DOE Joint Genome Institute"/>
            <person name="Gugger M."/>
            <person name="Coursin T."/>
            <person name="Rippka R."/>
            <person name="Tandeau De Marsac N."/>
            <person name="Huntemann M."/>
            <person name="Wei C.-L."/>
            <person name="Han J."/>
            <person name="Detter J.C."/>
            <person name="Han C."/>
            <person name="Tapia R."/>
            <person name="Davenport K."/>
            <person name="Daligault H."/>
            <person name="Erkkila T."/>
            <person name="Gu W."/>
            <person name="Munk A.C.C."/>
            <person name="Teshima H."/>
            <person name="Xu Y."/>
            <person name="Chain P."/>
            <person name="Chen A."/>
            <person name="Krypides N."/>
            <person name="Mavromatis K."/>
            <person name="Markowitz V."/>
            <person name="Szeto E."/>
            <person name="Ivanova N."/>
            <person name="Mikhailova N."/>
            <person name="Ovchinnikova G."/>
            <person name="Pagani I."/>
            <person name="Pati A."/>
            <person name="Goodwin L."/>
            <person name="Peters L."/>
            <person name="Pitluck S."/>
            <person name="Woyke T."/>
            <person name="Kerfeld C."/>
        </authorList>
    </citation>
    <scope>NUCLEOTIDE SEQUENCE [LARGE SCALE GENOMIC DNA]</scope>
    <source>
        <strain evidence="5 6">PCC 7112</strain>
    </source>
</reference>
<dbReference type="Proteomes" id="UP000010478">
    <property type="component" value="Chromosome"/>
</dbReference>
<dbReference type="OrthoDB" id="427982at2"/>
<dbReference type="EMBL" id="CP003614">
    <property type="protein sequence ID" value="AFZ05126.1"/>
    <property type="molecule type" value="Genomic_DNA"/>
</dbReference>
<evidence type="ECO:0000313" key="6">
    <source>
        <dbReference type="Proteomes" id="UP000010478"/>
    </source>
</evidence>
<evidence type="ECO:0000256" key="3">
    <source>
        <dbReference type="ARBA" id="ARBA00023163"/>
    </source>
</evidence>